<feature type="signal peptide" evidence="1">
    <location>
        <begin position="1"/>
        <end position="22"/>
    </location>
</feature>
<comment type="caution">
    <text evidence="2">The sequence shown here is derived from an EMBL/GenBank/DDBJ whole genome shotgun (WGS) entry which is preliminary data.</text>
</comment>
<gene>
    <name evidence="2" type="ORF">NSK_004314</name>
</gene>
<organism evidence="2 3">
    <name type="scientific">Nannochloropsis salina CCMP1776</name>
    <dbReference type="NCBI Taxonomy" id="1027361"/>
    <lineage>
        <taxon>Eukaryota</taxon>
        <taxon>Sar</taxon>
        <taxon>Stramenopiles</taxon>
        <taxon>Ochrophyta</taxon>
        <taxon>Eustigmatophyceae</taxon>
        <taxon>Eustigmatales</taxon>
        <taxon>Monodopsidaceae</taxon>
        <taxon>Microchloropsis</taxon>
        <taxon>Microchloropsis salina</taxon>
    </lineage>
</organism>
<dbReference type="EMBL" id="SDOX01000019">
    <property type="protein sequence ID" value="TFJ84323.1"/>
    <property type="molecule type" value="Genomic_DNA"/>
</dbReference>
<dbReference type="Proteomes" id="UP000355283">
    <property type="component" value="Unassembled WGS sequence"/>
</dbReference>
<name>A0A4D9D2S4_9STRA</name>
<evidence type="ECO:0000313" key="3">
    <source>
        <dbReference type="Proteomes" id="UP000355283"/>
    </source>
</evidence>
<keyword evidence="1" id="KW-0732">Signal</keyword>
<evidence type="ECO:0000313" key="2">
    <source>
        <dbReference type="EMBL" id="TFJ84323.1"/>
    </source>
</evidence>
<proteinExistence type="predicted"/>
<feature type="chain" id="PRO_5020041891" evidence="1">
    <location>
        <begin position="23"/>
        <end position="123"/>
    </location>
</feature>
<accession>A0A4D9D2S4</accession>
<dbReference type="OrthoDB" id="10431809at2759"/>
<dbReference type="AlphaFoldDB" id="A0A4D9D2S4"/>
<keyword evidence="3" id="KW-1185">Reference proteome</keyword>
<protein>
    <submittedName>
        <fullName evidence="2">Uncharacterized protein</fullName>
    </submittedName>
</protein>
<evidence type="ECO:0000256" key="1">
    <source>
        <dbReference type="SAM" id="SignalP"/>
    </source>
</evidence>
<sequence>MTVIRRTTLIILSAFLFGTSAAQYSPYTPPPYGSHRWLAADDMAGPYTPPPYGSHRWLAADDMAGPYASPPYSGSAKFKVVDVVEEHDKKDVAGSSYTAKSENVIFLESRHTDKSGRRFLRRA</sequence>
<reference evidence="2 3" key="1">
    <citation type="submission" date="2019-01" db="EMBL/GenBank/DDBJ databases">
        <title>Nuclear Genome Assembly of the Microalgal Biofuel strain Nannochloropsis salina CCMP1776.</title>
        <authorList>
            <person name="Hovde B."/>
        </authorList>
    </citation>
    <scope>NUCLEOTIDE SEQUENCE [LARGE SCALE GENOMIC DNA]</scope>
    <source>
        <strain evidence="2 3">CCMP1776</strain>
    </source>
</reference>